<proteinExistence type="predicted"/>
<gene>
    <name evidence="4" type="ORF">EZV62_003616</name>
</gene>
<reference evidence="5" key="1">
    <citation type="journal article" date="2019" name="Gigascience">
        <title>De novo genome assembly of the endangered Acer yangbiense, a plant species with extremely small populations endemic to Yunnan Province, China.</title>
        <authorList>
            <person name="Yang J."/>
            <person name="Wariss H.M."/>
            <person name="Tao L."/>
            <person name="Zhang R."/>
            <person name="Yun Q."/>
            <person name="Hollingsworth P."/>
            <person name="Dao Z."/>
            <person name="Luo G."/>
            <person name="Guo H."/>
            <person name="Ma Y."/>
            <person name="Sun W."/>
        </authorList>
    </citation>
    <scope>NUCLEOTIDE SEQUENCE [LARGE SCALE GENOMIC DNA]</scope>
    <source>
        <strain evidence="5">cv. Malutang</strain>
    </source>
</reference>
<evidence type="ECO:0000259" key="3">
    <source>
        <dbReference type="Pfam" id="PF13968"/>
    </source>
</evidence>
<evidence type="ECO:0000313" key="5">
    <source>
        <dbReference type="Proteomes" id="UP000323000"/>
    </source>
</evidence>
<protein>
    <recommendedName>
        <fullName evidence="3">DUF4220 domain-containing protein</fullName>
    </recommendedName>
</protein>
<evidence type="ECO:0000256" key="1">
    <source>
        <dbReference type="SAM" id="MobiDB-lite"/>
    </source>
</evidence>
<feature type="transmembrane region" description="Helical" evidence="2">
    <location>
        <begin position="122"/>
        <end position="141"/>
    </location>
</feature>
<feature type="region of interest" description="Disordered" evidence="1">
    <location>
        <begin position="36"/>
        <end position="84"/>
    </location>
</feature>
<keyword evidence="5" id="KW-1185">Reference proteome</keyword>
<keyword evidence="2" id="KW-0812">Transmembrane</keyword>
<keyword evidence="2" id="KW-0472">Membrane</keyword>
<dbReference type="InterPro" id="IPR007658">
    <property type="entry name" value="DUF594"/>
</dbReference>
<keyword evidence="2" id="KW-1133">Transmembrane helix</keyword>
<comment type="caution">
    <text evidence="4">The sequence shown here is derived from an EMBL/GenBank/DDBJ whole genome shotgun (WGS) entry which is preliminary data.</text>
</comment>
<name>A0A5C7IHS4_9ROSI</name>
<feature type="transmembrane region" description="Helical" evidence="2">
    <location>
        <begin position="900"/>
        <end position="920"/>
    </location>
</feature>
<feature type="transmembrane region" description="Helical" evidence="2">
    <location>
        <begin position="403"/>
        <end position="424"/>
    </location>
</feature>
<feature type="compositionally biased region" description="Polar residues" evidence="1">
    <location>
        <begin position="68"/>
        <end position="84"/>
    </location>
</feature>
<dbReference type="Proteomes" id="UP000323000">
    <property type="component" value="Chromosome 2"/>
</dbReference>
<feature type="transmembrane region" description="Helical" evidence="2">
    <location>
        <begin position="368"/>
        <end position="391"/>
    </location>
</feature>
<organism evidence="4 5">
    <name type="scientific">Acer yangbiense</name>
    <dbReference type="NCBI Taxonomy" id="1000413"/>
    <lineage>
        <taxon>Eukaryota</taxon>
        <taxon>Viridiplantae</taxon>
        <taxon>Streptophyta</taxon>
        <taxon>Embryophyta</taxon>
        <taxon>Tracheophyta</taxon>
        <taxon>Spermatophyta</taxon>
        <taxon>Magnoliopsida</taxon>
        <taxon>eudicotyledons</taxon>
        <taxon>Gunneridae</taxon>
        <taxon>Pentapetalae</taxon>
        <taxon>rosids</taxon>
        <taxon>malvids</taxon>
        <taxon>Sapindales</taxon>
        <taxon>Sapindaceae</taxon>
        <taxon>Hippocastanoideae</taxon>
        <taxon>Acereae</taxon>
        <taxon>Acer</taxon>
    </lineage>
</organism>
<dbReference type="PANTHER" id="PTHR31325">
    <property type="entry name" value="OS01G0798800 PROTEIN-RELATED"/>
    <property type="match status" value="1"/>
</dbReference>
<feature type="domain" description="DUF4220" evidence="3">
    <location>
        <begin position="879"/>
        <end position="962"/>
    </location>
</feature>
<feature type="transmembrane region" description="Helical" evidence="2">
    <location>
        <begin position="239"/>
        <end position="265"/>
    </location>
</feature>
<feature type="transmembrane region" description="Helical" evidence="2">
    <location>
        <begin position="153"/>
        <end position="175"/>
    </location>
</feature>
<dbReference type="AlphaFoldDB" id="A0A5C7IHS4"/>
<feature type="compositionally biased region" description="Polar residues" evidence="1">
    <location>
        <begin position="36"/>
        <end position="59"/>
    </location>
</feature>
<dbReference type="EMBL" id="VAHF01000002">
    <property type="protein sequence ID" value="TXG68681.1"/>
    <property type="molecule type" value="Genomic_DNA"/>
</dbReference>
<dbReference type="OrthoDB" id="10446640at2759"/>
<sequence length="1250" mass="143395">MPLSRSTSRNDPTQTFNFAQQLSVTGSRFRRLSRSATTYSGQAMDSQQPLLVNNGQGSTDLGDRKAKSTANLDHSDAPENSSDLVNGHLGFDPGRLLKILFKRTENRMKLFSLSTRKLWKEWNLRVTVLLSLVLQIVLIMLGNRRKHNHKLWISIVVWCVYLSADVIATFGLGIITNNVSYIYDEEGGSMDTNTELTAFWAPFLLLHLGGPDTITAYALEDNELWLRHFLGLVVQTGMAVYVFIMAWTGSHLSILYLLMFVAGLIKYGERTWVLRKASIETIRESIDDRTDLSFLNQSSYGRNELFGAYHFVRIYFRPLFLNVKVSLRIGSRSRTSSEKLFKTIEIALGFMYDKLYTKAPLLYTRWGLGLRVITFFLTSSVLVLFPVVVVIHDKHKFSNTDVTITFILLVGAIILELYSAVLILSSDRFLYWLIVNGNPSTEKALESFLTQKRWSNNMSQFSLLSFIIKEKPLPCPNILKHLRLDKRLEKQWYAADMEIPKNLKTLICEYLQEKAKDSIPVWGLIGPTHSVPVDPVGPNFTEELEKSILAWHVATDIRYELDEEDIRQHGPAFKLHCRLICQISRYMFYLLVLHPNMIWDESLNQITLPAILLAARSLKFTSKIEACQRFNELLTISETYLDHGHYILKSDSYNDDIKIFLKNIIPGLLRKLSEQMSLEERWKIISWTWLEMLPYAAFKCRGIQHAQHLTNGGEFLTLVWFLMSALLGFTHKDFTSHPSDAPILFNSVMPLLNSYPSKIYKYVNEFFHYCLVPATVSVASKTDVIATFALGIITNNVSDIYDEEDIIATFALGIITNNVSDIYDKEGLIKYGERLGCSGKQALRQSESSIAIFNDRQSDNGINFSVPSQTNFGYDEFLVLFPVVVVIHDKHKFSNTDVTVTYILLAGAIILELYSAVLILSSDRFLVWLIERRKYSTKKALKCFLTEKRWSTNMSQFSLLSFIIKEKPLPCLNFLKHLHRSLEKQWYAADMKIPNNLKKLICLYLQEKSKGRNGPTDDSVPVDPVGLNFTEELEKSILAWHVATDIRYELDGEEIKQLGHDFELHCGLICQISRYMFYLLVRHPDLISEGSMNQTKLQSILLGCRSILWAARSQQFTSKIEACNFLEELLTVSETYLDQQRLVLEGDDDNDIKIFFKDRLPRLVIKLSKQVSLEERWKIISWTWLEMLPYAAIKCGGIQHAQHLKNGGEFLTHVWLLVSVLIKFTHKDFTPHPSADPILFNSVMPLLNRL</sequence>
<feature type="domain" description="DUF4220" evidence="3">
    <location>
        <begin position="158"/>
        <end position="466"/>
    </location>
</feature>
<dbReference type="Pfam" id="PF04578">
    <property type="entry name" value="DUF594"/>
    <property type="match status" value="2"/>
</dbReference>
<accession>A0A5C7IHS4</accession>
<evidence type="ECO:0000313" key="4">
    <source>
        <dbReference type="EMBL" id="TXG68681.1"/>
    </source>
</evidence>
<evidence type="ECO:0000256" key="2">
    <source>
        <dbReference type="SAM" id="Phobius"/>
    </source>
</evidence>
<dbReference type="Pfam" id="PF13968">
    <property type="entry name" value="DUF4220"/>
    <property type="match status" value="2"/>
</dbReference>
<feature type="transmembrane region" description="Helical" evidence="2">
    <location>
        <begin position="196"/>
        <end position="219"/>
    </location>
</feature>
<dbReference type="InterPro" id="IPR025315">
    <property type="entry name" value="DUF4220"/>
</dbReference>